<proteinExistence type="predicted"/>
<sequence>TPGIACLRLPSQRLSPSTSLVAFHIPRPSSPSHRDNGRKSALHQSGIISSPSRCQPAPRPQQPLENLWVHLRVEGGAREDRNNHGEAHLRLTLTLVQAHPSRRVHVQALILLRIDSHPIPPRSTPSSLP</sequence>
<organism evidence="2 3">
    <name type="scientific">Roridomyces roridus</name>
    <dbReference type="NCBI Taxonomy" id="1738132"/>
    <lineage>
        <taxon>Eukaryota</taxon>
        <taxon>Fungi</taxon>
        <taxon>Dikarya</taxon>
        <taxon>Basidiomycota</taxon>
        <taxon>Agaricomycotina</taxon>
        <taxon>Agaricomycetes</taxon>
        <taxon>Agaricomycetidae</taxon>
        <taxon>Agaricales</taxon>
        <taxon>Marasmiineae</taxon>
        <taxon>Mycenaceae</taxon>
        <taxon>Roridomyces</taxon>
    </lineage>
</organism>
<evidence type="ECO:0000313" key="3">
    <source>
        <dbReference type="Proteomes" id="UP001221142"/>
    </source>
</evidence>
<keyword evidence="3" id="KW-1185">Reference proteome</keyword>
<feature type="region of interest" description="Disordered" evidence="1">
    <location>
        <begin position="23"/>
        <end position="63"/>
    </location>
</feature>
<evidence type="ECO:0000313" key="2">
    <source>
        <dbReference type="EMBL" id="KAJ7646817.1"/>
    </source>
</evidence>
<reference evidence="2" key="1">
    <citation type="submission" date="2023-03" db="EMBL/GenBank/DDBJ databases">
        <title>Massive genome expansion in bonnet fungi (Mycena s.s.) driven by repeated elements and novel gene families across ecological guilds.</title>
        <authorList>
            <consortium name="Lawrence Berkeley National Laboratory"/>
            <person name="Harder C.B."/>
            <person name="Miyauchi S."/>
            <person name="Viragh M."/>
            <person name="Kuo A."/>
            <person name="Thoen E."/>
            <person name="Andreopoulos B."/>
            <person name="Lu D."/>
            <person name="Skrede I."/>
            <person name="Drula E."/>
            <person name="Henrissat B."/>
            <person name="Morin E."/>
            <person name="Kohler A."/>
            <person name="Barry K."/>
            <person name="LaButti K."/>
            <person name="Morin E."/>
            <person name="Salamov A."/>
            <person name="Lipzen A."/>
            <person name="Mereny Z."/>
            <person name="Hegedus B."/>
            <person name="Baldrian P."/>
            <person name="Stursova M."/>
            <person name="Weitz H."/>
            <person name="Taylor A."/>
            <person name="Grigoriev I.V."/>
            <person name="Nagy L.G."/>
            <person name="Martin F."/>
            <person name="Kauserud H."/>
        </authorList>
    </citation>
    <scope>NUCLEOTIDE SEQUENCE</scope>
    <source>
        <strain evidence="2">9284</strain>
    </source>
</reference>
<evidence type="ECO:0000256" key="1">
    <source>
        <dbReference type="SAM" id="MobiDB-lite"/>
    </source>
</evidence>
<gene>
    <name evidence="2" type="ORF">FB45DRAFT_1051433</name>
</gene>
<name>A0AAD7FW49_9AGAR</name>
<dbReference type="Proteomes" id="UP001221142">
    <property type="component" value="Unassembled WGS sequence"/>
</dbReference>
<dbReference type="EMBL" id="JARKIF010000002">
    <property type="protein sequence ID" value="KAJ7646817.1"/>
    <property type="molecule type" value="Genomic_DNA"/>
</dbReference>
<protein>
    <submittedName>
        <fullName evidence="2">Uncharacterized protein</fullName>
    </submittedName>
</protein>
<dbReference type="AlphaFoldDB" id="A0AAD7FW49"/>
<feature type="non-terminal residue" evidence="2">
    <location>
        <position position="1"/>
    </location>
</feature>
<comment type="caution">
    <text evidence="2">The sequence shown here is derived from an EMBL/GenBank/DDBJ whole genome shotgun (WGS) entry which is preliminary data.</text>
</comment>
<accession>A0AAD7FW49</accession>
<feature type="compositionally biased region" description="Polar residues" evidence="1">
    <location>
        <begin position="42"/>
        <end position="53"/>
    </location>
</feature>